<evidence type="ECO:0000313" key="2">
    <source>
        <dbReference type="Proteomes" id="UP000054721"/>
    </source>
</evidence>
<keyword evidence="2" id="KW-1185">Reference proteome</keyword>
<reference evidence="1 2" key="1">
    <citation type="submission" date="2015-05" db="EMBL/GenBank/DDBJ databases">
        <title>Evolution of Trichinella species and genotypes.</title>
        <authorList>
            <person name="Korhonen P.K."/>
            <person name="Edoardo P."/>
            <person name="Giuseppe L.R."/>
            <person name="Gasser R.B."/>
        </authorList>
    </citation>
    <scope>NUCLEOTIDE SEQUENCE [LARGE SCALE GENOMIC DNA]</scope>
    <source>
        <strain evidence="1">ISS10</strain>
    </source>
</reference>
<evidence type="ECO:0000313" key="1">
    <source>
        <dbReference type="EMBL" id="KRZ47448.1"/>
    </source>
</evidence>
<name>A0A0V1KJJ9_9BILA</name>
<accession>A0A0V1KJJ9</accession>
<gene>
    <name evidence="1" type="ORF">T02_1491</name>
</gene>
<dbReference type="EMBL" id="JYDW01000784">
    <property type="protein sequence ID" value="KRZ47448.1"/>
    <property type="molecule type" value="Genomic_DNA"/>
</dbReference>
<dbReference type="Proteomes" id="UP000054721">
    <property type="component" value="Unassembled WGS sequence"/>
</dbReference>
<protein>
    <submittedName>
        <fullName evidence="1">Uncharacterized protein</fullName>
    </submittedName>
</protein>
<proteinExistence type="predicted"/>
<comment type="caution">
    <text evidence="1">The sequence shown here is derived from an EMBL/GenBank/DDBJ whole genome shotgun (WGS) entry which is preliminary data.</text>
</comment>
<sequence length="58" mass="6924">MKFCNFQEKPCNPKMDLMEKDFSQIFAKKVSPRNFAIFEKTAFLENQLKSTLTDLKRF</sequence>
<organism evidence="1 2">
    <name type="scientific">Trichinella nativa</name>
    <dbReference type="NCBI Taxonomy" id="6335"/>
    <lineage>
        <taxon>Eukaryota</taxon>
        <taxon>Metazoa</taxon>
        <taxon>Ecdysozoa</taxon>
        <taxon>Nematoda</taxon>
        <taxon>Enoplea</taxon>
        <taxon>Dorylaimia</taxon>
        <taxon>Trichinellida</taxon>
        <taxon>Trichinellidae</taxon>
        <taxon>Trichinella</taxon>
    </lineage>
</organism>
<dbReference type="AlphaFoldDB" id="A0A0V1KJJ9"/>